<evidence type="ECO:0000259" key="6">
    <source>
        <dbReference type="Pfam" id="PF24827"/>
    </source>
</evidence>
<dbReference type="Proteomes" id="UP000183275">
    <property type="component" value="Unassembled WGS sequence"/>
</dbReference>
<dbReference type="AlphaFoldDB" id="A0A1I0Q947"/>
<protein>
    <submittedName>
        <fullName evidence="7">Predicted deacylase</fullName>
    </submittedName>
</protein>
<evidence type="ECO:0000256" key="1">
    <source>
        <dbReference type="ARBA" id="ARBA00001947"/>
    </source>
</evidence>
<evidence type="ECO:0000313" key="7">
    <source>
        <dbReference type="EMBL" id="SEW23394.1"/>
    </source>
</evidence>
<accession>A0A1I0Q947</accession>
<dbReference type="eggNOG" id="arCOG02890">
    <property type="taxonomic scope" value="Archaea"/>
</dbReference>
<evidence type="ECO:0000256" key="3">
    <source>
        <dbReference type="ARBA" id="ARBA00022801"/>
    </source>
</evidence>
<dbReference type="SUPFAM" id="SSF53187">
    <property type="entry name" value="Zn-dependent exopeptidases"/>
    <property type="match status" value="1"/>
</dbReference>
<reference evidence="8" key="1">
    <citation type="submission" date="2016-10" db="EMBL/GenBank/DDBJ databases">
        <authorList>
            <person name="Varghese N."/>
        </authorList>
    </citation>
    <scope>NUCLEOTIDE SEQUENCE [LARGE SCALE GENOMIC DNA]</scope>
    <source>
        <strain evidence="8">CGMCC 1.12284</strain>
    </source>
</reference>
<feature type="compositionally biased region" description="Low complexity" evidence="5">
    <location>
        <begin position="34"/>
        <end position="49"/>
    </location>
</feature>
<gene>
    <name evidence="7" type="ORF">SAMN05216285_3244</name>
</gene>
<dbReference type="Pfam" id="PF24827">
    <property type="entry name" value="AstE_AspA_cat"/>
    <property type="match status" value="1"/>
</dbReference>
<keyword evidence="8" id="KW-1185">Reference proteome</keyword>
<dbReference type="PANTHER" id="PTHR37326">
    <property type="entry name" value="BLL3975 PROTEIN"/>
    <property type="match status" value="1"/>
</dbReference>
<organism evidence="7 8">
    <name type="scientific">Natrinema salifodinae</name>
    <dbReference type="NCBI Taxonomy" id="1202768"/>
    <lineage>
        <taxon>Archaea</taxon>
        <taxon>Methanobacteriati</taxon>
        <taxon>Methanobacteriota</taxon>
        <taxon>Stenosarchaea group</taxon>
        <taxon>Halobacteria</taxon>
        <taxon>Halobacteriales</taxon>
        <taxon>Natrialbaceae</taxon>
        <taxon>Natrinema</taxon>
    </lineage>
</organism>
<proteinExistence type="predicted"/>
<keyword evidence="2" id="KW-0479">Metal-binding</keyword>
<dbReference type="OrthoDB" id="184742at2157"/>
<evidence type="ECO:0000313" key="8">
    <source>
        <dbReference type="Proteomes" id="UP000183275"/>
    </source>
</evidence>
<dbReference type="GO" id="GO:0046872">
    <property type="term" value="F:metal ion binding"/>
    <property type="evidence" value="ECO:0007669"/>
    <property type="project" value="UniProtKB-KW"/>
</dbReference>
<feature type="region of interest" description="Disordered" evidence="5">
    <location>
        <begin position="29"/>
        <end position="49"/>
    </location>
</feature>
<name>A0A1I0Q947_9EURY</name>
<dbReference type="InterPro" id="IPR055438">
    <property type="entry name" value="AstE_AspA_cat"/>
</dbReference>
<dbReference type="RefSeq" id="WP_049991200.1">
    <property type="nucleotide sequence ID" value="NZ_FOIS01000004.1"/>
</dbReference>
<keyword evidence="4" id="KW-0862">Zinc</keyword>
<dbReference type="GO" id="GO:0016811">
    <property type="term" value="F:hydrolase activity, acting on carbon-nitrogen (but not peptide) bonds, in linear amides"/>
    <property type="evidence" value="ECO:0007669"/>
    <property type="project" value="InterPro"/>
</dbReference>
<dbReference type="InterPro" id="IPR043795">
    <property type="entry name" value="N-alpha-Ac-DABA-like"/>
</dbReference>
<keyword evidence="3" id="KW-0378">Hydrolase</keyword>
<evidence type="ECO:0000256" key="5">
    <source>
        <dbReference type="SAM" id="MobiDB-lite"/>
    </source>
</evidence>
<dbReference type="EMBL" id="FOIS01000004">
    <property type="protein sequence ID" value="SEW23394.1"/>
    <property type="molecule type" value="Genomic_DNA"/>
</dbReference>
<evidence type="ECO:0000256" key="2">
    <source>
        <dbReference type="ARBA" id="ARBA00022723"/>
    </source>
</evidence>
<dbReference type="Gene3D" id="3.40.630.10">
    <property type="entry name" value="Zn peptidases"/>
    <property type="match status" value="1"/>
</dbReference>
<dbReference type="STRING" id="1202768.SAMN05216285_3244"/>
<sequence length="339" mass="36449">MTDGTHTADRVTLARLPSGVELTTTVHTYRGSESESASDSAAGSASGSGAAPTLYVQAAQHGREVNGTEVLRRFHERLPLDSLSGTVIAVPVANPLTFDRVSYTTPEQLDSVNPNMNRVWPGDADGSLHQRMAARLWEYVATADAVVDLHTGSPDMLPHVVYREGDRRSRELGEAFGTDLLLSEQADEDAPEEWHRRGFAGKLRVAAADEGIPSITPELSHNKQILEDAVEDGVDGLLDVCRYLDLLPGDAPERDQVVARNHLGQVSADDAGLFRPNPSIAVGDSIAEGDPIGTVHHPTTYDPLHEARADRDGVLYALTREATVTAGDQLASVALVREE</sequence>
<evidence type="ECO:0000256" key="4">
    <source>
        <dbReference type="ARBA" id="ARBA00022833"/>
    </source>
</evidence>
<dbReference type="PIRSF" id="PIRSF039012">
    <property type="entry name" value="ASP"/>
    <property type="match status" value="1"/>
</dbReference>
<dbReference type="GO" id="GO:0016788">
    <property type="term" value="F:hydrolase activity, acting on ester bonds"/>
    <property type="evidence" value="ECO:0007669"/>
    <property type="project" value="InterPro"/>
</dbReference>
<dbReference type="InterPro" id="IPR053138">
    <property type="entry name" value="N-alpha-Ac-DABA_deacetylase"/>
</dbReference>
<dbReference type="PANTHER" id="PTHR37326:SF1">
    <property type="entry name" value="BLL3975 PROTEIN"/>
    <property type="match status" value="1"/>
</dbReference>
<comment type="cofactor">
    <cofactor evidence="1">
        <name>Zn(2+)</name>
        <dbReference type="ChEBI" id="CHEBI:29105"/>
    </cofactor>
</comment>
<feature type="domain" description="Succinylglutamate desuccinylase/Aspartoacylase catalytic" evidence="6">
    <location>
        <begin position="51"/>
        <end position="242"/>
    </location>
</feature>